<comment type="subunit">
    <text evidence="9 10">F-type ATPases have 2 components, CF(1) - the catalytic core - and CF(0) - the membrane proton channel. In yeast, the dimeric form of ATP synthase consists of 17 polypeptides: alpha, beta, gamma, delta, epsilon, 4 (B), 5 (OSCP), 6 (A), 8, 9 (C), d, E (Tim11), f, g, h, i/j and k.</text>
</comment>
<dbReference type="GO" id="GO:0045259">
    <property type="term" value="C:proton-transporting ATP synthase complex"/>
    <property type="evidence" value="ECO:0007669"/>
    <property type="project" value="UniProtKB-KW"/>
</dbReference>
<comment type="similarity">
    <text evidence="1 10">Belongs to the eukaryotic ATPase B chain family.</text>
</comment>
<evidence type="ECO:0000256" key="9">
    <source>
        <dbReference type="ARBA" id="ARBA00062152"/>
    </source>
</evidence>
<evidence type="ECO:0000256" key="8">
    <source>
        <dbReference type="ARBA" id="ARBA00023136"/>
    </source>
</evidence>
<evidence type="ECO:0000256" key="7">
    <source>
        <dbReference type="ARBA" id="ARBA00023128"/>
    </source>
</evidence>
<dbReference type="InterPro" id="IPR008688">
    <property type="entry name" value="ATP_synth_Bsub_B/MI25"/>
</dbReference>
<evidence type="ECO:0000256" key="2">
    <source>
        <dbReference type="ARBA" id="ARBA00022448"/>
    </source>
</evidence>
<dbReference type="EMBL" id="SRPW01001760">
    <property type="protein sequence ID" value="KAG5999222.1"/>
    <property type="molecule type" value="Genomic_DNA"/>
</dbReference>
<dbReference type="SUPFAM" id="SSF161060">
    <property type="entry name" value="ATP synthase B chain-like"/>
    <property type="match status" value="1"/>
</dbReference>
<reference evidence="12" key="1">
    <citation type="journal article" date="2020" name="bioRxiv">
        <title>Whole genome comparisons of ergot fungi reveals the divergence and evolution of species within the genus Claviceps are the result of varying mechanisms driving genome evolution and host range expansion.</title>
        <authorList>
            <person name="Wyka S.A."/>
            <person name="Mondo S.J."/>
            <person name="Liu M."/>
            <person name="Dettman J."/>
            <person name="Nalam V."/>
            <person name="Broders K.D."/>
        </authorList>
    </citation>
    <scope>NUCLEOTIDE SEQUENCE</scope>
    <source>
        <strain evidence="12">CCC 602</strain>
    </source>
</reference>
<dbReference type="InterPro" id="IPR013837">
    <property type="entry name" value="ATP_synth_F0_suB"/>
</dbReference>
<keyword evidence="5 10" id="KW-0999">Mitochondrion inner membrane</keyword>
<feature type="compositionally biased region" description="Polar residues" evidence="11">
    <location>
        <begin position="8"/>
        <end position="20"/>
    </location>
</feature>
<dbReference type="PANTHER" id="PTHR12733">
    <property type="entry name" value="MITOCHONDRIAL ATP SYNTHASE B CHAIN"/>
    <property type="match status" value="1"/>
</dbReference>
<dbReference type="OrthoDB" id="67388at2759"/>
<evidence type="ECO:0000256" key="3">
    <source>
        <dbReference type="ARBA" id="ARBA00022547"/>
    </source>
</evidence>
<keyword evidence="8 10" id="KW-0472">Membrane</keyword>
<proteinExistence type="inferred from homology"/>
<evidence type="ECO:0000256" key="11">
    <source>
        <dbReference type="SAM" id="MobiDB-lite"/>
    </source>
</evidence>
<evidence type="ECO:0000256" key="5">
    <source>
        <dbReference type="ARBA" id="ARBA00022792"/>
    </source>
</evidence>
<protein>
    <recommendedName>
        <fullName evidence="10">ATP synthase subunit 4</fullName>
    </recommendedName>
</protein>
<dbReference type="GO" id="GO:0005743">
    <property type="term" value="C:mitochondrial inner membrane"/>
    <property type="evidence" value="ECO:0007669"/>
    <property type="project" value="UniProtKB-SubCell"/>
</dbReference>
<comment type="caution">
    <text evidence="12">The sequence shown here is derived from an EMBL/GenBank/DDBJ whole genome shotgun (WGS) entry which is preliminary data.</text>
</comment>
<evidence type="ECO:0000313" key="12">
    <source>
        <dbReference type="EMBL" id="KAG5999222.1"/>
    </source>
</evidence>
<feature type="region of interest" description="Disordered" evidence="11">
    <location>
        <begin position="1"/>
        <end position="27"/>
    </location>
</feature>
<keyword evidence="13" id="KW-1185">Reference proteome</keyword>
<keyword evidence="6 10" id="KW-0406">Ion transport</keyword>
<dbReference type="PANTHER" id="PTHR12733:SF3">
    <property type="entry name" value="ATP SYNTHASE F(0) COMPLEX SUBUNIT B1, MITOCHONDRIAL"/>
    <property type="match status" value="1"/>
</dbReference>
<accession>A0A9P7N7E8</accession>
<evidence type="ECO:0000256" key="4">
    <source>
        <dbReference type="ARBA" id="ARBA00022781"/>
    </source>
</evidence>
<evidence type="ECO:0000256" key="1">
    <source>
        <dbReference type="ARBA" id="ARBA00007479"/>
    </source>
</evidence>
<evidence type="ECO:0000256" key="6">
    <source>
        <dbReference type="ARBA" id="ARBA00023065"/>
    </source>
</evidence>
<keyword evidence="2 10" id="KW-0813">Transport</keyword>
<dbReference type="FunFam" id="1.20.5.2210:FF:000002">
    <property type="entry name" value="ATP synthase subunit 4 mitochondrial"/>
    <property type="match status" value="1"/>
</dbReference>
<dbReference type="GO" id="GO:0046933">
    <property type="term" value="F:proton-transporting ATP synthase activity, rotational mechanism"/>
    <property type="evidence" value="ECO:0007669"/>
    <property type="project" value="TreeGrafter"/>
</dbReference>
<dbReference type="Gene3D" id="1.20.5.2210">
    <property type="match status" value="1"/>
</dbReference>
<evidence type="ECO:0000256" key="10">
    <source>
        <dbReference type="RuleBase" id="RU368017"/>
    </source>
</evidence>
<comment type="function">
    <text evidence="10">Subunit b, of the mitochondrial membrane ATP synthase complex (F(1)F(0) ATP synthase or Complex V) that produces ATP from ADP in the presence of a proton gradient across the membrane which is generated by electron transport complexes of the respiratory chain. ATP synthase complex consist of a soluble F(1) head domain - the catalytic core - and a membrane F(1) domain - the membrane proton channel. These two domains are linked by a central stalk rotating inside the F(1) region and a stationary peripheral stalk. During catalysis, ATP synthesis in the catalytic domain of F(1) is coupled via a rotary mechanism of the central stalk subunits to proton translocation. In vivo, can only synthesize ATP although its ATP hydrolase activity can be activated artificially in vitro. Part of the complex F(0) domain. Part of the complex F(0) domain and the peripheric stalk, which acts as a stator to hold the catalytic alpha(3)beta(3) subcomplex and subunit a/ATP6 static relative to the rotary elements.</text>
</comment>
<keyword evidence="3 10" id="KW-0138">CF(0)</keyword>
<dbReference type="Proteomes" id="UP000748025">
    <property type="component" value="Unassembled WGS sequence"/>
</dbReference>
<gene>
    <name evidence="12" type="primary">ATP3</name>
    <name evidence="12" type="ORF">E4U43_002210</name>
</gene>
<name>A0A9P7N7E8_9HYPO</name>
<comment type="subcellular location">
    <subcellularLocation>
        <location evidence="10">Mitochondrion</location>
    </subcellularLocation>
    <subcellularLocation>
        <location evidence="10">Mitochondrion inner membrane</location>
    </subcellularLocation>
</comment>
<sequence>MPIRTANLRENYTGSQSNNKPPIPAPNRNSLFTMASRLVRSAVGAPFLRPALARRAVPALSVATAASVRHASNVPAEEPKKKAQSIIDSLPGSNLLSKTAFLSSAAGLSIYAISNEYYVMNEETIVAFCLLAVWGGLIKYGGPGYKQWAESQNEKIKNILNSARADHTEAVKGRIQDVEQMTGVVDITKALFEISKETAKLEAQAFELEQKTAIAAEAKAVLDSWVRYEGQVKQRQQKELSASIIAKVQKELQNPKVLQHILQQSITEVEKIVSSKAQ</sequence>
<keyword evidence="4 10" id="KW-0375">Hydrogen ion transport</keyword>
<keyword evidence="7 10" id="KW-0496">Mitochondrion</keyword>
<evidence type="ECO:0000313" key="13">
    <source>
        <dbReference type="Proteomes" id="UP000748025"/>
    </source>
</evidence>
<organism evidence="12 13">
    <name type="scientific">Claviceps pusilla</name>
    <dbReference type="NCBI Taxonomy" id="123648"/>
    <lineage>
        <taxon>Eukaryota</taxon>
        <taxon>Fungi</taxon>
        <taxon>Dikarya</taxon>
        <taxon>Ascomycota</taxon>
        <taxon>Pezizomycotina</taxon>
        <taxon>Sordariomycetes</taxon>
        <taxon>Hypocreomycetidae</taxon>
        <taxon>Hypocreales</taxon>
        <taxon>Clavicipitaceae</taxon>
        <taxon>Claviceps</taxon>
    </lineage>
</organism>
<dbReference type="Pfam" id="PF05405">
    <property type="entry name" value="Mt_ATP-synt_B"/>
    <property type="match status" value="1"/>
</dbReference>
<dbReference type="AlphaFoldDB" id="A0A9P7N7E8"/>